<feature type="compositionally biased region" description="Pro residues" evidence="1">
    <location>
        <begin position="36"/>
        <end position="70"/>
    </location>
</feature>
<dbReference type="PRINTS" id="PR01217">
    <property type="entry name" value="PRICHEXTENSN"/>
</dbReference>
<evidence type="ECO:0000313" key="4">
    <source>
        <dbReference type="EMBL" id="KAF5796357.1"/>
    </source>
</evidence>
<accession>A0A9K3NDF5</accession>
<name>A0A9K3NDF5_HELAN</name>
<dbReference type="Gramene" id="mRNA:HanXRQr2_Chr08g0350491">
    <property type="protein sequence ID" value="CDS:HanXRQr2_Chr08g0350491.1"/>
    <property type="gene ID" value="HanXRQr2_Chr08g0350491"/>
</dbReference>
<dbReference type="AlphaFoldDB" id="A0A9K3NDF5"/>
<feature type="transmembrane region" description="Helical" evidence="2">
    <location>
        <begin position="138"/>
        <end position="155"/>
    </location>
</feature>
<keyword evidence="5" id="KW-1185">Reference proteome</keyword>
<evidence type="ECO:0000256" key="2">
    <source>
        <dbReference type="SAM" id="Phobius"/>
    </source>
</evidence>
<comment type="caution">
    <text evidence="4">The sequence shown here is derived from an EMBL/GenBank/DDBJ whole genome shotgun (WGS) entry which is preliminary data.</text>
</comment>
<evidence type="ECO:0000313" key="5">
    <source>
        <dbReference type="Proteomes" id="UP000215914"/>
    </source>
</evidence>
<keyword evidence="2" id="KW-1133">Transmembrane helix</keyword>
<organism evidence="4 5">
    <name type="scientific">Helianthus annuus</name>
    <name type="common">Common sunflower</name>
    <dbReference type="NCBI Taxonomy" id="4232"/>
    <lineage>
        <taxon>Eukaryota</taxon>
        <taxon>Viridiplantae</taxon>
        <taxon>Streptophyta</taxon>
        <taxon>Embryophyta</taxon>
        <taxon>Tracheophyta</taxon>
        <taxon>Spermatophyta</taxon>
        <taxon>Magnoliopsida</taxon>
        <taxon>eudicotyledons</taxon>
        <taxon>Gunneridae</taxon>
        <taxon>Pentapetalae</taxon>
        <taxon>asterids</taxon>
        <taxon>campanulids</taxon>
        <taxon>Asterales</taxon>
        <taxon>Asteraceae</taxon>
        <taxon>Asteroideae</taxon>
        <taxon>Heliantheae alliance</taxon>
        <taxon>Heliantheae</taxon>
        <taxon>Helianthus</taxon>
    </lineage>
</organism>
<evidence type="ECO:0000256" key="1">
    <source>
        <dbReference type="SAM" id="MobiDB-lite"/>
    </source>
</evidence>
<proteinExistence type="predicted"/>
<dbReference type="Proteomes" id="UP000215914">
    <property type="component" value="Unassembled WGS sequence"/>
</dbReference>
<keyword evidence="3" id="KW-0732">Signal</keyword>
<feature type="signal peptide" evidence="3">
    <location>
        <begin position="1"/>
        <end position="24"/>
    </location>
</feature>
<dbReference type="EMBL" id="MNCJ02000323">
    <property type="protein sequence ID" value="KAF5796357.1"/>
    <property type="molecule type" value="Genomic_DNA"/>
</dbReference>
<keyword evidence="2" id="KW-0812">Transmembrane</keyword>
<sequence length="156" mass="16609">MLWSHLSFFSILLNLSFMVSSGVALPIRCEYPCQQPPPSQPIYGTPPPPSPSPPSEPVYESPPPPPPSPSGPIYDPYTPPTKPSCAPPPPPAPLSPTGPSYGVPPLLLPGNCQPSMQNCAYPPPIANVYQPVGSASHLPINCLLVLVLMLLSFLYF</sequence>
<reference evidence="4" key="1">
    <citation type="journal article" date="2017" name="Nature">
        <title>The sunflower genome provides insights into oil metabolism, flowering and Asterid evolution.</title>
        <authorList>
            <person name="Badouin H."/>
            <person name="Gouzy J."/>
            <person name="Grassa C.J."/>
            <person name="Murat F."/>
            <person name="Staton S.E."/>
            <person name="Cottret L."/>
            <person name="Lelandais-Briere C."/>
            <person name="Owens G.L."/>
            <person name="Carrere S."/>
            <person name="Mayjonade B."/>
            <person name="Legrand L."/>
            <person name="Gill N."/>
            <person name="Kane N.C."/>
            <person name="Bowers J.E."/>
            <person name="Hubner S."/>
            <person name="Bellec A."/>
            <person name="Berard A."/>
            <person name="Berges H."/>
            <person name="Blanchet N."/>
            <person name="Boniface M.C."/>
            <person name="Brunel D."/>
            <person name="Catrice O."/>
            <person name="Chaidir N."/>
            <person name="Claudel C."/>
            <person name="Donnadieu C."/>
            <person name="Faraut T."/>
            <person name="Fievet G."/>
            <person name="Helmstetter N."/>
            <person name="King M."/>
            <person name="Knapp S.J."/>
            <person name="Lai Z."/>
            <person name="Le Paslier M.C."/>
            <person name="Lippi Y."/>
            <person name="Lorenzon L."/>
            <person name="Mandel J.R."/>
            <person name="Marage G."/>
            <person name="Marchand G."/>
            <person name="Marquand E."/>
            <person name="Bret-Mestries E."/>
            <person name="Morien E."/>
            <person name="Nambeesan S."/>
            <person name="Nguyen T."/>
            <person name="Pegot-Espagnet P."/>
            <person name="Pouilly N."/>
            <person name="Raftis F."/>
            <person name="Sallet E."/>
            <person name="Schiex T."/>
            <person name="Thomas J."/>
            <person name="Vandecasteele C."/>
            <person name="Vares D."/>
            <person name="Vear F."/>
            <person name="Vautrin S."/>
            <person name="Crespi M."/>
            <person name="Mangin B."/>
            <person name="Burke J.M."/>
            <person name="Salse J."/>
            <person name="Munos S."/>
            <person name="Vincourt P."/>
            <person name="Rieseberg L.H."/>
            <person name="Langlade N.B."/>
        </authorList>
    </citation>
    <scope>NUCLEOTIDE SEQUENCE</scope>
    <source>
        <tissue evidence="4">Leaves</tissue>
    </source>
</reference>
<evidence type="ECO:0000256" key="3">
    <source>
        <dbReference type="SAM" id="SignalP"/>
    </source>
</evidence>
<keyword evidence="2" id="KW-0472">Membrane</keyword>
<feature type="chain" id="PRO_5039942996" evidence="3">
    <location>
        <begin position="25"/>
        <end position="156"/>
    </location>
</feature>
<reference evidence="4" key="2">
    <citation type="submission" date="2020-06" db="EMBL/GenBank/DDBJ databases">
        <title>Helianthus annuus Genome sequencing and assembly Release 2.</title>
        <authorList>
            <person name="Gouzy J."/>
            <person name="Langlade N."/>
            <person name="Munos S."/>
        </authorList>
    </citation>
    <scope>NUCLEOTIDE SEQUENCE</scope>
    <source>
        <tissue evidence="4">Leaves</tissue>
    </source>
</reference>
<protein>
    <submittedName>
        <fullName evidence="4">Uncharacterized protein</fullName>
    </submittedName>
</protein>
<gene>
    <name evidence="4" type="ORF">HanXRQr2_Chr08g0350491</name>
</gene>
<feature type="region of interest" description="Disordered" evidence="1">
    <location>
        <begin position="36"/>
        <end position="98"/>
    </location>
</feature>
<feature type="compositionally biased region" description="Pro residues" evidence="1">
    <location>
        <begin position="77"/>
        <end position="96"/>
    </location>
</feature>